<sequence>MTPYKILTQRDSSLEITRGSIHETVILSAAKNLFFELAGKIILTNIKGIFPRVTSISKWLQMHLVKMTELPMTLRQAQRDKVQFVDNSKEISPWSFSI</sequence>
<reference evidence="1 2" key="1">
    <citation type="submission" date="2022-12" db="EMBL/GenBank/DDBJ databases">
        <title>Chitinophagaceae gen. sp. nov., a new member of the family Chitinophagaceae, isolated from soil in a chemical factory.</title>
        <authorList>
            <person name="Ke Z."/>
        </authorList>
    </citation>
    <scope>NUCLEOTIDE SEQUENCE [LARGE SCALE GENOMIC DNA]</scope>
    <source>
        <strain evidence="1 2">LY-5</strain>
    </source>
</reference>
<gene>
    <name evidence="1" type="ORF">O3P16_16085</name>
</gene>
<evidence type="ECO:0000313" key="1">
    <source>
        <dbReference type="EMBL" id="MDA3616337.1"/>
    </source>
</evidence>
<dbReference type="EMBL" id="JAQGEF010000028">
    <property type="protein sequence ID" value="MDA3616337.1"/>
    <property type="molecule type" value="Genomic_DNA"/>
</dbReference>
<accession>A0ABT4UNB4</accession>
<proteinExistence type="predicted"/>
<protein>
    <submittedName>
        <fullName evidence="1">Uncharacterized protein</fullName>
    </submittedName>
</protein>
<name>A0ABT4UNB4_9BACT</name>
<dbReference type="Proteomes" id="UP001210231">
    <property type="component" value="Unassembled WGS sequence"/>
</dbReference>
<keyword evidence="2" id="KW-1185">Reference proteome</keyword>
<dbReference type="RefSeq" id="WP_407032666.1">
    <property type="nucleotide sequence ID" value="NZ_JAQGEF010000028.1"/>
</dbReference>
<evidence type="ECO:0000313" key="2">
    <source>
        <dbReference type="Proteomes" id="UP001210231"/>
    </source>
</evidence>
<organism evidence="1 2">
    <name type="scientific">Polluticaenibacter yanchengensis</name>
    <dbReference type="NCBI Taxonomy" id="3014562"/>
    <lineage>
        <taxon>Bacteria</taxon>
        <taxon>Pseudomonadati</taxon>
        <taxon>Bacteroidota</taxon>
        <taxon>Chitinophagia</taxon>
        <taxon>Chitinophagales</taxon>
        <taxon>Chitinophagaceae</taxon>
        <taxon>Polluticaenibacter</taxon>
    </lineage>
</organism>
<comment type="caution">
    <text evidence="1">The sequence shown here is derived from an EMBL/GenBank/DDBJ whole genome shotgun (WGS) entry which is preliminary data.</text>
</comment>